<sequence>PTTILGLNKKVNHILTSIDARFKYIEKKINQALLTNSEHFANFEQRFDQADKRANDIEFLLLEIRNSIKLSVHGNSGSYETKTVKTEVPQSSSKGKSKEAPELSTRKTVRFDKEDLIKRNKQGRLELSDPIEGLDNLSPSDMFVRKAWPEAIFPNDVDNENFTSVKNKVVLKPEWQLKIANEMSGDFHSVRVWSIGKRPTWILLLEAIFTTMQRLNVLHSPLTKFSLLSPSKEESPHSFAWRLRDAYYQLSGTDRNSDAIC</sequence>
<feature type="compositionally biased region" description="Basic and acidic residues" evidence="1">
    <location>
        <begin position="96"/>
        <end position="105"/>
    </location>
</feature>
<protein>
    <submittedName>
        <fullName evidence="2">Uncharacterized protein</fullName>
    </submittedName>
</protein>
<accession>A0A420IN91</accession>
<dbReference type="Proteomes" id="UP000285405">
    <property type="component" value="Unassembled WGS sequence"/>
</dbReference>
<evidence type="ECO:0000313" key="2">
    <source>
        <dbReference type="EMBL" id="RKF76001.1"/>
    </source>
</evidence>
<reference evidence="2 3" key="1">
    <citation type="journal article" date="2018" name="BMC Genomics">
        <title>Comparative genome analyses reveal sequence features reflecting distinct modes of host-adaptation between dicot and monocot powdery mildew.</title>
        <authorList>
            <person name="Wu Y."/>
            <person name="Ma X."/>
            <person name="Pan Z."/>
            <person name="Kale S.D."/>
            <person name="Song Y."/>
            <person name="King H."/>
            <person name="Zhang Q."/>
            <person name="Presley C."/>
            <person name="Deng X."/>
            <person name="Wei C.I."/>
            <person name="Xiao S."/>
        </authorList>
    </citation>
    <scope>NUCLEOTIDE SEQUENCE [LARGE SCALE GENOMIC DNA]</scope>
    <source>
        <strain evidence="2">UCSC1</strain>
    </source>
</reference>
<proteinExistence type="predicted"/>
<comment type="caution">
    <text evidence="2">The sequence shown here is derived from an EMBL/GenBank/DDBJ whole genome shotgun (WGS) entry which is preliminary data.</text>
</comment>
<feature type="non-terminal residue" evidence="2">
    <location>
        <position position="1"/>
    </location>
</feature>
<feature type="region of interest" description="Disordered" evidence="1">
    <location>
        <begin position="76"/>
        <end position="105"/>
    </location>
</feature>
<organism evidence="2 3">
    <name type="scientific">Golovinomyces cichoracearum</name>
    <dbReference type="NCBI Taxonomy" id="62708"/>
    <lineage>
        <taxon>Eukaryota</taxon>
        <taxon>Fungi</taxon>
        <taxon>Dikarya</taxon>
        <taxon>Ascomycota</taxon>
        <taxon>Pezizomycotina</taxon>
        <taxon>Leotiomycetes</taxon>
        <taxon>Erysiphales</taxon>
        <taxon>Erysiphaceae</taxon>
        <taxon>Golovinomyces</taxon>
    </lineage>
</organism>
<gene>
    <name evidence="2" type="ORF">GcC1_075032</name>
</gene>
<evidence type="ECO:0000256" key="1">
    <source>
        <dbReference type="SAM" id="MobiDB-lite"/>
    </source>
</evidence>
<name>A0A420IN91_9PEZI</name>
<dbReference type="OrthoDB" id="4771581at2759"/>
<evidence type="ECO:0000313" key="3">
    <source>
        <dbReference type="Proteomes" id="UP000285405"/>
    </source>
</evidence>
<dbReference type="EMBL" id="MCBR01007505">
    <property type="protein sequence ID" value="RKF76001.1"/>
    <property type="molecule type" value="Genomic_DNA"/>
</dbReference>
<dbReference type="AlphaFoldDB" id="A0A420IN91"/>